<gene>
    <name evidence="4" type="primary">Bst2</name>
</gene>
<feature type="region of interest" description="Disordered" evidence="1">
    <location>
        <begin position="164"/>
        <end position="191"/>
    </location>
</feature>
<organism evidence="3 4">
    <name type="scientific">Heterocephalus glaber</name>
    <name type="common">Naked mole rat</name>
    <dbReference type="NCBI Taxonomy" id="10181"/>
    <lineage>
        <taxon>Eukaryota</taxon>
        <taxon>Metazoa</taxon>
        <taxon>Chordata</taxon>
        <taxon>Craniata</taxon>
        <taxon>Vertebrata</taxon>
        <taxon>Euteleostomi</taxon>
        <taxon>Mammalia</taxon>
        <taxon>Eutheria</taxon>
        <taxon>Euarchontoglires</taxon>
        <taxon>Glires</taxon>
        <taxon>Rodentia</taxon>
        <taxon>Hystricomorpha</taxon>
        <taxon>Bathyergidae</taxon>
        <taxon>Heterocephalus</taxon>
    </lineage>
</organism>
<evidence type="ECO:0000313" key="3">
    <source>
        <dbReference type="Proteomes" id="UP000694906"/>
    </source>
</evidence>
<sequence length="213" mass="23364">MIGREVSYANEARPALASGETLSPVPLPPPGPLLMAPAFYHYLPLPMDEVWKDKNFRVPRLLCLIGVLGLLVVMAVTLGYFAVKANSEPCQDGLRAEQRCHNVSHHLQAQLTRAQKTLRDADAACNSTVENLNAALTEMKTQEQKQQKQVQDLKDEIKDLKQKLQKAEEEAQQLSDEMASRRTGGRNAAGRGNIPVVPVLAALLLLGLAVVRP</sequence>
<dbReference type="GO" id="GO:0051607">
    <property type="term" value="P:defense response to virus"/>
    <property type="evidence" value="ECO:0007669"/>
    <property type="project" value="InterPro"/>
</dbReference>
<dbReference type="CTD" id="684"/>
<feature type="transmembrane region" description="Helical" evidence="2">
    <location>
        <begin position="192"/>
        <end position="211"/>
    </location>
</feature>
<dbReference type="AlphaFoldDB" id="A0AAX6QH11"/>
<proteinExistence type="predicted"/>
<dbReference type="GeneID" id="101715375"/>
<dbReference type="GO" id="GO:0009986">
    <property type="term" value="C:cell surface"/>
    <property type="evidence" value="ECO:0007669"/>
    <property type="project" value="TreeGrafter"/>
</dbReference>
<evidence type="ECO:0000256" key="2">
    <source>
        <dbReference type="SAM" id="Phobius"/>
    </source>
</evidence>
<keyword evidence="2" id="KW-0472">Membrane</keyword>
<dbReference type="GO" id="GO:0045087">
    <property type="term" value="P:innate immune response"/>
    <property type="evidence" value="ECO:0007669"/>
    <property type="project" value="TreeGrafter"/>
</dbReference>
<dbReference type="Proteomes" id="UP000694906">
    <property type="component" value="Unplaced"/>
</dbReference>
<dbReference type="GO" id="GO:0008191">
    <property type="term" value="F:metalloendopeptidase inhibitor activity"/>
    <property type="evidence" value="ECO:0007669"/>
    <property type="project" value="TreeGrafter"/>
</dbReference>
<protein>
    <submittedName>
        <fullName evidence="4">Bone marrow stromal antigen 2</fullName>
    </submittedName>
</protein>
<dbReference type="Gene3D" id="1.20.5.1700">
    <property type="match status" value="1"/>
</dbReference>
<feature type="transmembrane region" description="Helical" evidence="2">
    <location>
        <begin position="61"/>
        <end position="83"/>
    </location>
</feature>
<dbReference type="GO" id="GO:0005794">
    <property type="term" value="C:Golgi apparatus"/>
    <property type="evidence" value="ECO:0007669"/>
    <property type="project" value="TreeGrafter"/>
</dbReference>
<feature type="compositionally biased region" description="Low complexity" evidence="1">
    <location>
        <begin position="181"/>
        <end position="191"/>
    </location>
</feature>
<name>A0AAX6QH11_HETGA</name>
<keyword evidence="2" id="KW-0812">Transmembrane</keyword>
<evidence type="ECO:0000313" key="4">
    <source>
        <dbReference type="RefSeq" id="XP_004873278.2"/>
    </source>
</evidence>
<evidence type="ECO:0000256" key="1">
    <source>
        <dbReference type="SAM" id="MobiDB-lite"/>
    </source>
</evidence>
<accession>A0AAX6QH11</accession>
<dbReference type="PANTHER" id="PTHR15190">
    <property type="entry name" value="BONE MARROW STROMAL ANTIGEN 2"/>
    <property type="match status" value="1"/>
</dbReference>
<dbReference type="RefSeq" id="XP_004873278.2">
    <property type="nucleotide sequence ID" value="XM_004873221.2"/>
</dbReference>
<keyword evidence="2" id="KW-1133">Transmembrane helix</keyword>
<dbReference type="PANTHER" id="PTHR15190:SF1">
    <property type="entry name" value="BONE MARROW STROMAL ANTIGEN 2"/>
    <property type="match status" value="1"/>
</dbReference>
<keyword evidence="3" id="KW-1185">Reference proteome</keyword>
<dbReference type="KEGG" id="hgl:101715375"/>
<dbReference type="InterPro" id="IPR024886">
    <property type="entry name" value="BST2"/>
</dbReference>
<reference evidence="4" key="1">
    <citation type="submission" date="2025-08" db="UniProtKB">
        <authorList>
            <consortium name="RefSeq"/>
        </authorList>
    </citation>
    <scope>IDENTIFICATION</scope>
</reference>
<dbReference type="Pfam" id="PF16716">
    <property type="entry name" value="BST2"/>
    <property type="match status" value="1"/>
</dbReference>